<dbReference type="Proteomes" id="UP000035017">
    <property type="component" value="Unassembled WGS sequence"/>
</dbReference>
<evidence type="ECO:0000313" key="1">
    <source>
        <dbReference type="EMBL" id="KIQ03348.1"/>
    </source>
</evidence>
<dbReference type="Pfam" id="PF06996">
    <property type="entry name" value="T6SS_TssG"/>
    <property type="match status" value="1"/>
</dbReference>
<dbReference type="OrthoDB" id="1523296at2"/>
<accession>A0A0D0JBR4</accession>
<dbReference type="PANTHER" id="PTHR35564">
    <property type="match status" value="1"/>
</dbReference>
<dbReference type="EMBL" id="JXQV01000008">
    <property type="protein sequence ID" value="KIQ03348.1"/>
    <property type="molecule type" value="Genomic_DNA"/>
</dbReference>
<proteinExistence type="predicted"/>
<name>A0A0D0JBR4_AGRTU</name>
<reference evidence="1 2" key="1">
    <citation type="submission" date="2014-12" db="EMBL/GenBank/DDBJ databases">
        <title>16Stimator: statistical estimation of ribosomal gene copy numbers from draft genome assemblies.</title>
        <authorList>
            <person name="Perisin M.A."/>
            <person name="Vetter M."/>
            <person name="Gilbert J.A."/>
            <person name="Bergelson J."/>
        </authorList>
    </citation>
    <scope>NUCLEOTIDE SEQUENCE [LARGE SCALE GENOMIC DNA]</scope>
    <source>
        <strain evidence="1 2">MEJ076</strain>
    </source>
</reference>
<organism evidence="1 2">
    <name type="scientific">Agrobacterium tumefaciens</name>
    <dbReference type="NCBI Taxonomy" id="358"/>
    <lineage>
        <taxon>Bacteria</taxon>
        <taxon>Pseudomonadati</taxon>
        <taxon>Pseudomonadota</taxon>
        <taxon>Alphaproteobacteria</taxon>
        <taxon>Hyphomicrobiales</taxon>
        <taxon>Rhizobiaceae</taxon>
        <taxon>Rhizobium/Agrobacterium group</taxon>
        <taxon>Agrobacterium</taxon>
        <taxon>Agrobacterium tumefaciens complex</taxon>
    </lineage>
</organism>
<comment type="caution">
    <text evidence="1">The sequence shown here is derived from an EMBL/GenBank/DDBJ whole genome shotgun (WGS) entry which is preliminary data.</text>
</comment>
<dbReference type="AlphaFoldDB" id="A0A0D0JBR4"/>
<dbReference type="NCBIfam" id="TIGR03347">
    <property type="entry name" value="VI_chp_1"/>
    <property type="match status" value="1"/>
</dbReference>
<evidence type="ECO:0000313" key="2">
    <source>
        <dbReference type="Proteomes" id="UP000035017"/>
    </source>
</evidence>
<dbReference type="PANTHER" id="PTHR35564:SF4">
    <property type="entry name" value="CYTOPLASMIC PROTEIN"/>
    <property type="match status" value="1"/>
</dbReference>
<dbReference type="InterPro" id="IPR010732">
    <property type="entry name" value="T6SS_TssG-like"/>
</dbReference>
<protein>
    <submittedName>
        <fullName evidence="1">Type VI secretion protein</fullName>
    </submittedName>
</protein>
<gene>
    <name evidence="1" type="ORF">RU07_07740</name>
</gene>
<sequence length="339" mass="37088">MQREMLDIEKQQAELLATNPGGFEPATAFRVAQHLASDDELTIGSHNGARPTPVVISGYRRKNGTLELRSAFAPIIGPLGSLPPSYSELQQREERNRSKALTSFFNLFAARFSELFVSATEKYRMARGLRWSQDRENNAFRKTLLSLTGFGTAGLSDNAGVKDDVLLRFSGLLANRNRNTTALTSMLQEFTGLPVTIEQFCRRWVPLPVHEQSQLGQAGGLRLGQNVTAGSAIEDFSSRFRIVLGPVGYADYLALTPGSKRLAEIFAVARLFVGSGFDFDVQVILKKEDIPFCRLGQDASPARLGWNSWARVAPAGKDSMDAIITEREGSAISSVGALS</sequence>